<evidence type="ECO:0000313" key="1">
    <source>
        <dbReference type="EMBL" id="PQK13104.1"/>
    </source>
</evidence>
<comment type="caution">
    <text evidence="1">The sequence shown here is derived from an EMBL/GenBank/DDBJ whole genome shotgun (WGS) entry which is preliminary data.</text>
</comment>
<dbReference type="InterPro" id="IPR053204">
    <property type="entry name" value="Oxopyrrolidines_Biosynth-assoc"/>
</dbReference>
<dbReference type="PANTHER" id="PTHR38797">
    <property type="entry name" value="NUCLEAR PORE COMPLEX PROTEIN NUP85-RELATED"/>
    <property type="match status" value="1"/>
</dbReference>
<sequence>MHHLRESLISTSRNRLPELMSSDGATRDKEDVRAAAARGEFEELRNLALFNRTSIVSERYCTVGDGVDSLEGHLHSLWHIYYQLGRHISHETPEHDRLALDIIRIQGLGTLTRPVRGVYGIDVARTVEGTIWGDLPFLVTDMTDFWNTNCASLSGIHRHNLASFLAKLASTRISQDGMCQIALILFRATFEEERELGNTVEPDHEDAMRNIKALDIAHLLPSACSWIKEAGHRLARLSEVSWDNYPRTSSQGGSMFVESELGKRSPNGFTPWRWLYWLKRLSEIRDEAKEANEKQLEEHAGEAIDFMISNVRERNSEILKVYNAAGDLQKDEHLSCLGDQ</sequence>
<name>A0A2S7YAQ6_BEABA</name>
<gene>
    <name evidence="1" type="ORF">BB8028_0004g00360</name>
</gene>
<dbReference type="AlphaFoldDB" id="A0A2S7YAQ6"/>
<dbReference type="EMBL" id="JRHA01000004">
    <property type="protein sequence ID" value="PQK13104.1"/>
    <property type="molecule type" value="Genomic_DNA"/>
</dbReference>
<dbReference type="OrthoDB" id="5403091at2759"/>
<evidence type="ECO:0000313" key="2">
    <source>
        <dbReference type="Proteomes" id="UP000237441"/>
    </source>
</evidence>
<dbReference type="Proteomes" id="UP000237441">
    <property type="component" value="Unassembled WGS sequence"/>
</dbReference>
<accession>A0A2S7YAQ6</accession>
<reference evidence="1 2" key="1">
    <citation type="submission" date="2016-07" db="EMBL/GenBank/DDBJ databases">
        <title>Comparative genomics of the entomopathogenic fungus Beauveria bassiana.</title>
        <authorList>
            <person name="Valero Jimenez C.A."/>
            <person name="Zwaan B.J."/>
            <person name="Van Kan J.A."/>
            <person name="Takken W."/>
            <person name="Debets A.J."/>
            <person name="Schoustra S.E."/>
            <person name="Koenraadt C.J."/>
        </authorList>
    </citation>
    <scope>NUCLEOTIDE SEQUENCE [LARGE SCALE GENOMIC DNA]</scope>
    <source>
        <strain evidence="1 2">ARSEF 8028</strain>
    </source>
</reference>
<dbReference type="PANTHER" id="PTHR38797:SF7">
    <property type="entry name" value="TRANSCRIPTION FACTOR DOMAIN-CONTAINING PROTEIN"/>
    <property type="match status" value="1"/>
</dbReference>
<protein>
    <recommendedName>
        <fullName evidence="3">DUF3632 domain containing protein</fullName>
    </recommendedName>
</protein>
<dbReference type="InterPro" id="IPR022085">
    <property type="entry name" value="OpdG"/>
</dbReference>
<proteinExistence type="predicted"/>
<evidence type="ECO:0008006" key="3">
    <source>
        <dbReference type="Google" id="ProtNLM"/>
    </source>
</evidence>
<dbReference type="Pfam" id="PF12311">
    <property type="entry name" value="DUF3632"/>
    <property type="match status" value="1"/>
</dbReference>
<organism evidence="1 2">
    <name type="scientific">Beauveria bassiana</name>
    <name type="common">White muscardine disease fungus</name>
    <name type="synonym">Tritirachium shiotae</name>
    <dbReference type="NCBI Taxonomy" id="176275"/>
    <lineage>
        <taxon>Eukaryota</taxon>
        <taxon>Fungi</taxon>
        <taxon>Dikarya</taxon>
        <taxon>Ascomycota</taxon>
        <taxon>Pezizomycotina</taxon>
        <taxon>Sordariomycetes</taxon>
        <taxon>Hypocreomycetidae</taxon>
        <taxon>Hypocreales</taxon>
        <taxon>Cordycipitaceae</taxon>
        <taxon>Beauveria</taxon>
    </lineage>
</organism>